<dbReference type="GO" id="GO:0016758">
    <property type="term" value="F:hexosyltransferase activity"/>
    <property type="evidence" value="ECO:0007669"/>
    <property type="project" value="UniProtKB-ARBA"/>
</dbReference>
<evidence type="ECO:0000256" key="2">
    <source>
        <dbReference type="ARBA" id="ARBA00022676"/>
    </source>
</evidence>
<dbReference type="AlphaFoldDB" id="F5XGE8"/>
<organism evidence="6 7">
    <name type="scientific">Microlunatus phosphovorus (strain ATCC 700054 / DSM 10555 / JCM 9379 / NBRC 101784 / NCIMB 13414 / VKM Ac-1990 / NM-1)</name>
    <dbReference type="NCBI Taxonomy" id="1032480"/>
    <lineage>
        <taxon>Bacteria</taxon>
        <taxon>Bacillati</taxon>
        <taxon>Actinomycetota</taxon>
        <taxon>Actinomycetes</taxon>
        <taxon>Propionibacteriales</taxon>
        <taxon>Propionibacteriaceae</taxon>
        <taxon>Microlunatus</taxon>
    </lineage>
</organism>
<dbReference type="CDD" id="cd03784">
    <property type="entry name" value="GT1_Gtf-like"/>
    <property type="match status" value="1"/>
</dbReference>
<evidence type="ECO:0000313" key="7">
    <source>
        <dbReference type="Proteomes" id="UP000007947"/>
    </source>
</evidence>
<dbReference type="Proteomes" id="UP000007947">
    <property type="component" value="Chromosome"/>
</dbReference>
<dbReference type="STRING" id="1032480.MLP_00410"/>
<evidence type="ECO:0000259" key="5">
    <source>
        <dbReference type="Pfam" id="PF21036"/>
    </source>
</evidence>
<protein>
    <submittedName>
        <fullName evidence="6">Putative glycosyltransferase</fullName>
        <ecNumber evidence="6">2.4.-.-</ecNumber>
    </submittedName>
</protein>
<accession>F5XGE8</accession>
<dbReference type="EMBL" id="AP012204">
    <property type="protein sequence ID" value="BAK33055.1"/>
    <property type="molecule type" value="Genomic_DNA"/>
</dbReference>
<dbReference type="InterPro" id="IPR050426">
    <property type="entry name" value="Glycosyltransferase_28"/>
</dbReference>
<evidence type="ECO:0000256" key="1">
    <source>
        <dbReference type="ARBA" id="ARBA00006962"/>
    </source>
</evidence>
<dbReference type="HOGENOM" id="CLU_000537_7_0_11"/>
<dbReference type="InterPro" id="IPR048284">
    <property type="entry name" value="EryCIII-like_N"/>
</dbReference>
<dbReference type="EC" id="2.4.-.-" evidence="6"/>
<comment type="similarity">
    <text evidence="1">Belongs to the glycosyltransferase 28 family.</text>
</comment>
<dbReference type="InterPro" id="IPR010610">
    <property type="entry name" value="EryCIII-like_C"/>
</dbReference>
<keyword evidence="7" id="KW-1185">Reference proteome</keyword>
<dbReference type="eggNOG" id="COG1819">
    <property type="taxonomic scope" value="Bacteria"/>
</dbReference>
<dbReference type="PANTHER" id="PTHR48050:SF13">
    <property type="entry name" value="STEROL 3-BETA-GLUCOSYLTRANSFERASE UGT80A2"/>
    <property type="match status" value="1"/>
</dbReference>
<dbReference type="KEGG" id="mph:MLP_00410"/>
<dbReference type="SUPFAM" id="SSF53756">
    <property type="entry name" value="UDP-Glycosyltransferase/glycogen phosphorylase"/>
    <property type="match status" value="1"/>
</dbReference>
<dbReference type="GO" id="GO:0008194">
    <property type="term" value="F:UDP-glycosyltransferase activity"/>
    <property type="evidence" value="ECO:0007669"/>
    <property type="project" value="InterPro"/>
</dbReference>
<keyword evidence="2 6" id="KW-0328">Glycosyltransferase</keyword>
<dbReference type="Pfam" id="PF21036">
    <property type="entry name" value="EryCIII-like_N"/>
    <property type="match status" value="1"/>
</dbReference>
<dbReference type="Pfam" id="PF06722">
    <property type="entry name" value="EryCIII-like_C"/>
    <property type="match status" value="1"/>
</dbReference>
<proteinExistence type="inferred from homology"/>
<feature type="domain" description="Erythromycin biosynthesis protein CIII-like C-terminal" evidence="4">
    <location>
        <begin position="237"/>
        <end position="381"/>
    </location>
</feature>
<dbReference type="Gene3D" id="3.40.50.2000">
    <property type="entry name" value="Glycogen Phosphorylase B"/>
    <property type="match status" value="2"/>
</dbReference>
<feature type="domain" description="Erythromycin biosynthesis protein CIII-like N-terminal" evidence="5">
    <location>
        <begin position="26"/>
        <end position="184"/>
    </location>
</feature>
<keyword evidence="3 6" id="KW-0808">Transferase</keyword>
<dbReference type="InterPro" id="IPR002213">
    <property type="entry name" value="UDP_glucos_trans"/>
</dbReference>
<dbReference type="OrthoDB" id="6620093at2"/>
<evidence type="ECO:0000256" key="3">
    <source>
        <dbReference type="ARBA" id="ARBA00022679"/>
    </source>
</evidence>
<sequence>MVFMRILFTSNPLVGHVFPLLPLMYAARNAGHEVMVATGAELIPELRTRGFSTWTVGPSFADAATELQQSTTDPDAAPGTELARDAVFLFARPSVRRAHELIPRAASWGPDMVISEVLEFAGREVALSFGALPVTHGFGTHVPESARLARIILDHLSSQLGTPSRQHAFDTGIYVDPCPPSLQAGGLSSMETWLIRPGTGELPAGHELPQSILELPDRPVVYLTLGTVFNDPDLVRTVLDAIEDLPISIVVTTGPGADPALLGPRPSHVAVVEFVPQALVLPCASAVVSHTGSGTMLGALAAGVPQVCLPRGADQFANAERVRSAGAGVRLLPDEVSPERLRAAVQAVLHDQRYAQAAKALQVEIGAMPTAAEVLGDLVTLAGANTLTA</sequence>
<dbReference type="PANTHER" id="PTHR48050">
    <property type="entry name" value="STEROL 3-BETA-GLUCOSYLTRANSFERASE"/>
    <property type="match status" value="1"/>
</dbReference>
<gene>
    <name evidence="6" type="ordered locus">MLP_00410</name>
</gene>
<reference evidence="6 7" key="1">
    <citation type="submission" date="2011-05" db="EMBL/GenBank/DDBJ databases">
        <title>Whole genome sequence of Microlunatus phosphovorus NM-1.</title>
        <authorList>
            <person name="Hosoyama A."/>
            <person name="Sasaki K."/>
            <person name="Harada T."/>
            <person name="Igarashi R."/>
            <person name="Kawakoshi A."/>
            <person name="Sasagawa M."/>
            <person name="Fukada J."/>
            <person name="Nakamura S."/>
            <person name="Katano Y."/>
            <person name="Hanada S."/>
            <person name="Kamagata Y."/>
            <person name="Nakamura N."/>
            <person name="Yamazaki S."/>
            <person name="Fujita N."/>
        </authorList>
    </citation>
    <scope>NUCLEOTIDE SEQUENCE [LARGE SCALE GENOMIC DNA]</scope>
    <source>
        <strain evidence="7">ATCC 700054 / DSM 10555 / JCM 9379 / NBRC 101784 / NCIMB 13414 / VKM Ac-1990 / NM-1</strain>
    </source>
</reference>
<name>F5XGE8_MICPN</name>
<dbReference type="FunFam" id="3.40.50.2000:FF:000072">
    <property type="entry name" value="Glycosyl transferase"/>
    <property type="match status" value="1"/>
</dbReference>
<evidence type="ECO:0000259" key="4">
    <source>
        <dbReference type="Pfam" id="PF06722"/>
    </source>
</evidence>
<evidence type="ECO:0000313" key="6">
    <source>
        <dbReference type="EMBL" id="BAK33055.1"/>
    </source>
</evidence>
<dbReference type="GO" id="GO:0017000">
    <property type="term" value="P:antibiotic biosynthetic process"/>
    <property type="evidence" value="ECO:0007669"/>
    <property type="project" value="UniProtKB-ARBA"/>
</dbReference>